<feature type="compositionally biased region" description="Low complexity" evidence="7">
    <location>
        <begin position="748"/>
        <end position="765"/>
    </location>
</feature>
<dbReference type="PROSITE" id="PS50109">
    <property type="entry name" value="HIS_KIN"/>
    <property type="match status" value="1"/>
</dbReference>
<keyword evidence="8" id="KW-1133">Transmembrane helix</keyword>
<name>A0A8B8MJ51_ABRPR</name>
<dbReference type="Pfam" id="PF02518">
    <property type="entry name" value="HATPase_c"/>
    <property type="match status" value="1"/>
</dbReference>
<dbReference type="AlphaFoldDB" id="A0A8B8MJ51"/>
<keyword evidence="4" id="KW-0597">Phosphoprotein</keyword>
<evidence type="ECO:0000256" key="6">
    <source>
        <dbReference type="ARBA" id="ARBA00023170"/>
    </source>
</evidence>
<dbReference type="RefSeq" id="XP_027367923.1">
    <property type="nucleotide sequence ID" value="XM_027512122.1"/>
</dbReference>
<dbReference type="InterPro" id="IPR003594">
    <property type="entry name" value="HATPase_dom"/>
</dbReference>
<dbReference type="Gene3D" id="1.10.287.130">
    <property type="match status" value="1"/>
</dbReference>
<dbReference type="InterPro" id="IPR004358">
    <property type="entry name" value="Sig_transdc_His_kin-like_C"/>
</dbReference>
<dbReference type="GeneID" id="113873801"/>
<dbReference type="SUPFAM" id="SSF47384">
    <property type="entry name" value="Homodimeric domain of signal transducing histidine kinase"/>
    <property type="match status" value="1"/>
</dbReference>
<evidence type="ECO:0000256" key="5">
    <source>
        <dbReference type="ARBA" id="ARBA00022824"/>
    </source>
</evidence>
<dbReference type="InterPro" id="IPR005467">
    <property type="entry name" value="His_kinase_dom"/>
</dbReference>
<dbReference type="Pfam" id="PF00512">
    <property type="entry name" value="HisKA"/>
    <property type="match status" value="1"/>
</dbReference>
<evidence type="ECO:0000256" key="8">
    <source>
        <dbReference type="SAM" id="Phobius"/>
    </source>
</evidence>
<dbReference type="PANTHER" id="PTHR43719:SF75">
    <property type="entry name" value="HISTIDINE KINASE CKI1"/>
    <property type="match status" value="1"/>
</dbReference>
<accession>A0A8B8MJ51</accession>
<dbReference type="SMART" id="SM00388">
    <property type="entry name" value="HisKA"/>
    <property type="match status" value="1"/>
</dbReference>
<evidence type="ECO:0000256" key="1">
    <source>
        <dbReference type="ARBA" id="ARBA00000085"/>
    </source>
</evidence>
<dbReference type="SMART" id="SM00387">
    <property type="entry name" value="HATPase_c"/>
    <property type="match status" value="1"/>
</dbReference>
<dbReference type="InterPro" id="IPR003661">
    <property type="entry name" value="HisK_dim/P_dom"/>
</dbReference>
<keyword evidence="8" id="KW-0472">Membrane</keyword>
<keyword evidence="5" id="KW-0256">Endoplasmic reticulum</keyword>
<dbReference type="InterPro" id="IPR036890">
    <property type="entry name" value="HATPase_C_sf"/>
</dbReference>
<reference evidence="11" key="2">
    <citation type="submission" date="2025-08" db="UniProtKB">
        <authorList>
            <consortium name="RefSeq"/>
        </authorList>
    </citation>
    <scope>IDENTIFICATION</scope>
    <source>
        <tissue evidence="11">Young leaves</tissue>
    </source>
</reference>
<evidence type="ECO:0000256" key="7">
    <source>
        <dbReference type="SAM" id="MobiDB-lite"/>
    </source>
</evidence>
<feature type="transmembrane region" description="Helical" evidence="8">
    <location>
        <begin position="318"/>
        <end position="338"/>
    </location>
</feature>
<proteinExistence type="predicted"/>
<keyword evidence="6" id="KW-0675">Receptor</keyword>
<sequence>MVVRPSSLLILLMEKRVTLNSKTVVSQLKSEIECSAELLHPVKSSSTNLARFLSSALDTTHISFSDIENKVAPLLYQAFETIPYLAQISYIGMEGLFFSYYTDHDQALAMYTNSSSSFSCWGASNKSMYYIQPVNRETGEVYGEAKAIVSNPFINATWIEETVNVSSGFASLGTKWSNGRDLLFLSSARITRTGVISLGFSAKAITDFVNRIDQQGIRSYLATKDGKVVVEGIQHIRLVLSNDTVSIQSVNANGDRTSNEGTVSCKDEAVASSLNIQDTQYLIHCYTIDIMGIESVYVLAVPQNEFVSFEFNYKKKGLTLLIATMVTIFIAFFSFLLINAKAKMREMHLCASLIKQMEATQQAERKNMNKSIAVASASHDVRASLAGLTGLIEMSYELVVHGSELDTNLRQMDNCTQDLLGLLNSILDISKIEAGKMQLEEEEFDVYHLLEDVVDFYHPVAFKKGVDLVLDLCNGSLMRNSRVKGDRGKLKQVLSNLLSNAVKFTDEGHIVVRAWIQKPSMKNSTITSNQCGFKKYLSCILYKKNETHIDMEPMNSIQQDPNCMDFIFEVDDTGKGIPKENHKSVFENYVQVKETALGHGGTGLGLGIVKSLVRLMHGDIEIVDKDIGNKGTCFRFNVLLTSCECETMIDGSSSTRDGVEYGSGDRNQAEGRTMHTTDPGCSMSSRIHICSSSLKPETSRVVLLIADEERRRTSQRFMESLGINVKVVKRWKQLFYTLKKIKQKGHHSSGQSSPGSSNLSSRSTSHNSYARATRVPFSAMDATEFIHSVFQKTGLYPTSEKTLTTLVRLFGWTTLLCVVSTSKTLIKMTLSYPNHFMVLVCSKL</sequence>
<evidence type="ECO:0000256" key="3">
    <source>
        <dbReference type="ARBA" id="ARBA00012438"/>
    </source>
</evidence>
<evidence type="ECO:0000313" key="11">
    <source>
        <dbReference type="RefSeq" id="XP_027367923.1"/>
    </source>
</evidence>
<dbReference type="GO" id="GO:0005789">
    <property type="term" value="C:endoplasmic reticulum membrane"/>
    <property type="evidence" value="ECO:0007669"/>
    <property type="project" value="UniProtKB-SubCell"/>
</dbReference>
<dbReference type="SUPFAM" id="SSF55874">
    <property type="entry name" value="ATPase domain of HSP90 chaperone/DNA topoisomerase II/histidine kinase"/>
    <property type="match status" value="1"/>
</dbReference>
<dbReference type="GO" id="GO:0000155">
    <property type="term" value="F:phosphorelay sensor kinase activity"/>
    <property type="evidence" value="ECO:0007669"/>
    <property type="project" value="InterPro"/>
</dbReference>
<protein>
    <recommendedName>
        <fullName evidence="3">histidine kinase</fullName>
        <ecNumber evidence="3">2.7.13.3</ecNumber>
    </recommendedName>
</protein>
<dbReference type="Gene3D" id="3.30.565.10">
    <property type="entry name" value="Histidine kinase-like ATPase, C-terminal domain"/>
    <property type="match status" value="1"/>
</dbReference>
<keyword evidence="10" id="KW-1185">Reference proteome</keyword>
<gene>
    <name evidence="11" type="primary">LOC113873801</name>
</gene>
<dbReference type="PANTHER" id="PTHR43719">
    <property type="entry name" value="TWO-COMPONENT HISTIDINE KINASE"/>
    <property type="match status" value="1"/>
</dbReference>
<organism evidence="10 11">
    <name type="scientific">Abrus precatorius</name>
    <name type="common">Indian licorice</name>
    <name type="synonym">Glycine abrus</name>
    <dbReference type="NCBI Taxonomy" id="3816"/>
    <lineage>
        <taxon>Eukaryota</taxon>
        <taxon>Viridiplantae</taxon>
        <taxon>Streptophyta</taxon>
        <taxon>Embryophyta</taxon>
        <taxon>Tracheophyta</taxon>
        <taxon>Spermatophyta</taxon>
        <taxon>Magnoliopsida</taxon>
        <taxon>eudicotyledons</taxon>
        <taxon>Gunneridae</taxon>
        <taxon>Pentapetalae</taxon>
        <taxon>rosids</taxon>
        <taxon>fabids</taxon>
        <taxon>Fabales</taxon>
        <taxon>Fabaceae</taxon>
        <taxon>Papilionoideae</taxon>
        <taxon>50 kb inversion clade</taxon>
        <taxon>NPAAA clade</taxon>
        <taxon>indigoferoid/millettioid clade</taxon>
        <taxon>Abreae</taxon>
        <taxon>Abrus</taxon>
    </lineage>
</organism>
<feature type="region of interest" description="Disordered" evidence="7">
    <location>
        <begin position="655"/>
        <end position="678"/>
    </location>
</feature>
<dbReference type="InterPro" id="IPR050956">
    <property type="entry name" value="2C_system_His_kinase"/>
</dbReference>
<feature type="domain" description="Histidine kinase" evidence="9">
    <location>
        <begin position="376"/>
        <end position="642"/>
    </location>
</feature>
<comment type="subcellular location">
    <subcellularLocation>
        <location evidence="2">Endoplasmic reticulum membrane</location>
        <topology evidence="2">Multi-pass membrane protein</topology>
    </subcellularLocation>
</comment>
<feature type="region of interest" description="Disordered" evidence="7">
    <location>
        <begin position="745"/>
        <end position="765"/>
    </location>
</feature>
<reference evidence="10" key="1">
    <citation type="journal article" date="2019" name="Toxins">
        <title>Detection of Abrin-Like and Prepropulchellin-Like Toxin Genes and Transcripts Using Whole Genome Sequencing and Full-Length Transcript Sequencing of Abrus precatorius.</title>
        <authorList>
            <person name="Hovde B.T."/>
            <person name="Daligault H.E."/>
            <person name="Hanschen E.R."/>
            <person name="Kunde Y.A."/>
            <person name="Johnson M.B."/>
            <person name="Starkenburg S.R."/>
            <person name="Johnson S.L."/>
        </authorList>
    </citation>
    <scope>NUCLEOTIDE SEQUENCE [LARGE SCALE GENOMIC DNA]</scope>
</reference>
<dbReference type="KEGG" id="aprc:113873801"/>
<dbReference type="OrthoDB" id="60033at2759"/>
<evidence type="ECO:0000259" key="9">
    <source>
        <dbReference type="PROSITE" id="PS50109"/>
    </source>
</evidence>
<evidence type="ECO:0000256" key="2">
    <source>
        <dbReference type="ARBA" id="ARBA00004477"/>
    </source>
</evidence>
<evidence type="ECO:0000313" key="10">
    <source>
        <dbReference type="Proteomes" id="UP000694853"/>
    </source>
</evidence>
<dbReference type="PRINTS" id="PR00344">
    <property type="entry name" value="BCTRLSENSOR"/>
</dbReference>
<dbReference type="EC" id="2.7.13.3" evidence="3"/>
<evidence type="ECO:0000256" key="4">
    <source>
        <dbReference type="ARBA" id="ARBA00022553"/>
    </source>
</evidence>
<keyword evidence="8" id="KW-0812">Transmembrane</keyword>
<comment type="catalytic activity">
    <reaction evidence="1">
        <text>ATP + protein L-histidine = ADP + protein N-phospho-L-histidine.</text>
        <dbReference type="EC" id="2.7.13.3"/>
    </reaction>
</comment>
<dbReference type="InterPro" id="IPR036097">
    <property type="entry name" value="HisK_dim/P_sf"/>
</dbReference>
<dbReference type="Proteomes" id="UP000694853">
    <property type="component" value="Unplaced"/>
</dbReference>